<feature type="transmembrane region" description="Helical" evidence="7">
    <location>
        <begin position="100"/>
        <end position="118"/>
    </location>
</feature>
<keyword evidence="3 7" id="KW-0812">Transmembrane</keyword>
<dbReference type="GO" id="GO:0016020">
    <property type="term" value="C:membrane"/>
    <property type="evidence" value="ECO:0007669"/>
    <property type="project" value="UniProtKB-SubCell"/>
</dbReference>
<keyword evidence="5 7" id="KW-0472">Membrane</keyword>
<comment type="subcellular location">
    <subcellularLocation>
        <location evidence="1">Membrane</location>
        <topology evidence="1">Multi-pass membrane protein</topology>
    </subcellularLocation>
</comment>
<keyword evidence="2" id="KW-0813">Transport</keyword>
<reference evidence="8 9" key="1">
    <citation type="submission" date="2021-12" db="EMBL/GenBank/DDBJ databases">
        <title>High titer production of polyol ester of fatty acids by Rhodotorula paludigena BS15 towards product separation-free biomass refinery.</title>
        <authorList>
            <person name="Mano J."/>
            <person name="Ono H."/>
            <person name="Tanaka T."/>
            <person name="Naito K."/>
            <person name="Sushida H."/>
            <person name="Ike M."/>
            <person name="Tokuyasu K."/>
            <person name="Kitaoka M."/>
        </authorList>
    </citation>
    <scope>NUCLEOTIDE SEQUENCE [LARGE SCALE GENOMIC DNA]</scope>
    <source>
        <strain evidence="8 9">BS15</strain>
    </source>
</reference>
<proteinExistence type="predicted"/>
<dbReference type="InterPro" id="IPR036259">
    <property type="entry name" value="MFS_trans_sf"/>
</dbReference>
<sequence>MPSTESLDKGSTHHLEETHEKHDTVVEAAADGHIATDAHGNALFEIDHAAEAAIRKKCDMWIVPITFLCYLFCFIDRSNIGNARVAGLERDLGIARTDYGGYGYNLLLTAFYIAYVIVRNVHL</sequence>
<evidence type="ECO:0000256" key="4">
    <source>
        <dbReference type="ARBA" id="ARBA00022989"/>
    </source>
</evidence>
<feature type="transmembrane region" description="Helical" evidence="7">
    <location>
        <begin position="61"/>
        <end position="80"/>
    </location>
</feature>
<dbReference type="SUPFAM" id="SSF103473">
    <property type="entry name" value="MFS general substrate transporter"/>
    <property type="match status" value="1"/>
</dbReference>
<dbReference type="AlphaFoldDB" id="A0AAV5GIQ7"/>
<dbReference type="EMBL" id="BQKY01000006">
    <property type="protein sequence ID" value="GJN90093.1"/>
    <property type="molecule type" value="Genomic_DNA"/>
</dbReference>
<comment type="caution">
    <text evidence="8">The sequence shown here is derived from an EMBL/GenBank/DDBJ whole genome shotgun (WGS) entry which is preliminary data.</text>
</comment>
<dbReference type="PANTHER" id="PTHR43791:SF48">
    <property type="entry name" value="TRANSPORTER, PUTATIVE (AFU_ORTHOLOGUE AFUA_4G01000)-RELATED"/>
    <property type="match status" value="1"/>
</dbReference>
<evidence type="ECO:0000256" key="1">
    <source>
        <dbReference type="ARBA" id="ARBA00004141"/>
    </source>
</evidence>
<organism evidence="8 9">
    <name type="scientific">Rhodotorula paludigena</name>
    <dbReference type="NCBI Taxonomy" id="86838"/>
    <lineage>
        <taxon>Eukaryota</taxon>
        <taxon>Fungi</taxon>
        <taxon>Dikarya</taxon>
        <taxon>Basidiomycota</taxon>
        <taxon>Pucciniomycotina</taxon>
        <taxon>Microbotryomycetes</taxon>
        <taxon>Sporidiobolales</taxon>
        <taxon>Sporidiobolaceae</taxon>
        <taxon>Rhodotorula</taxon>
    </lineage>
</organism>
<evidence type="ECO:0000313" key="9">
    <source>
        <dbReference type="Proteomes" id="UP001342314"/>
    </source>
</evidence>
<evidence type="ECO:0000256" key="2">
    <source>
        <dbReference type="ARBA" id="ARBA00022448"/>
    </source>
</evidence>
<evidence type="ECO:0008006" key="10">
    <source>
        <dbReference type="Google" id="ProtNLM"/>
    </source>
</evidence>
<dbReference type="GO" id="GO:0022857">
    <property type="term" value="F:transmembrane transporter activity"/>
    <property type="evidence" value="ECO:0007669"/>
    <property type="project" value="TreeGrafter"/>
</dbReference>
<evidence type="ECO:0000256" key="7">
    <source>
        <dbReference type="SAM" id="Phobius"/>
    </source>
</evidence>
<accession>A0AAV5GIQ7</accession>
<evidence type="ECO:0000256" key="5">
    <source>
        <dbReference type="ARBA" id="ARBA00023136"/>
    </source>
</evidence>
<evidence type="ECO:0000313" key="8">
    <source>
        <dbReference type="EMBL" id="GJN90093.1"/>
    </source>
</evidence>
<dbReference type="Gene3D" id="1.20.1250.20">
    <property type="entry name" value="MFS general substrate transporter like domains"/>
    <property type="match status" value="1"/>
</dbReference>
<gene>
    <name evidence="8" type="ORF">Rhopal_003092-T1</name>
</gene>
<name>A0AAV5GIQ7_9BASI</name>
<evidence type="ECO:0000256" key="3">
    <source>
        <dbReference type="ARBA" id="ARBA00022692"/>
    </source>
</evidence>
<protein>
    <recommendedName>
        <fullName evidence="10">High-affinity nicotinic acid transporter</fullName>
    </recommendedName>
</protein>
<dbReference type="Proteomes" id="UP001342314">
    <property type="component" value="Unassembled WGS sequence"/>
</dbReference>
<keyword evidence="9" id="KW-1185">Reference proteome</keyword>
<keyword evidence="4 7" id="KW-1133">Transmembrane helix</keyword>
<feature type="region of interest" description="Disordered" evidence="6">
    <location>
        <begin position="1"/>
        <end position="22"/>
    </location>
</feature>
<dbReference type="PANTHER" id="PTHR43791">
    <property type="entry name" value="PERMEASE-RELATED"/>
    <property type="match status" value="1"/>
</dbReference>
<evidence type="ECO:0000256" key="6">
    <source>
        <dbReference type="SAM" id="MobiDB-lite"/>
    </source>
</evidence>